<dbReference type="NCBIfam" id="TIGR04131">
    <property type="entry name" value="Bac_Flav_CTERM"/>
    <property type="match status" value="1"/>
</dbReference>
<protein>
    <submittedName>
        <fullName evidence="1">Gliding motility-associated-like protein</fullName>
    </submittedName>
</protein>
<sequence length="868" mass="91808">MLNYRMKNYYLIFFALFFSQNLFSQDRKVPLNEKISAAAKAGQYIDVNVPPYPASTFTPTQLVTDVLIGVQNTCAAPNISNVSVSPNQSVSNNDRFWGYFNKTTSTFPFNEGIILTSGIARRGGNGPLGNLSDGNGGGSDPDLLAATGVTASIIDAGVLEFDFIPSSTQLTFRYLFASEEYEGSFMCPPLPYDDAFALLLKPNTPGSTYSNLAVLPGGLGPVAVSNIVGTQFSCPTNQQFFGGTTLNGTNYNGITIPLTATATVIPGQSYHIKMVIADVRDGSYDSAVFIEAGSFDIGVQILDPAGVALPPTIQVCNNTPTVLAPSVQVPNSVYQWFLNGVAIPGATSAAYTALVPGIYTIEVLIPGNTCPGSAQVEIIGGTSPTVNNVTFTACYGPGDVTFNLPLIASAVSSAPGAVYRYYLNQADAVAANGNFIADPTTFQSAGGQTVFVSVNNSFCPAVAFINLVKAPEMVAVIENPQPINCANPTRTLIGNASTYPVGSTFLWQASNGGTIVSGGNTLNAVVSTGGTYSLTIVKTYQPGEVACTAVKTVNVIVDTAPPLVAVTAPKTTICLGESITLTASGGANYQWSGSLVIANTLTVAPLVTTTYTVYSFGANGCKSTNPATITIEVVPAITSTLPSISGYICAGDVITLDAGVGANYSYLWSTGETTQTISTGVAGVYTVTISNGICSKNFSTSVIEAIVPQVVDVLFENGILTITASNPSNGLLEYSLDDGFTWQNSNVFTNVLPNSDILIKVRVKTTTCVGSLRFFTFMMLNVLTPNGDGLNDQIDLSGISKYPNFGASIFDRYGKEIFKMDKNIFIWDGKFQSRPLPTATYWFQLQYEHPASKKLIQNNGWILIKNRD</sequence>
<accession>A0A8J8G5D3</accession>
<dbReference type="AlphaFoldDB" id="A0A8J8G5D3"/>
<comment type="caution">
    <text evidence="1">The sequence shown here is derived from an EMBL/GenBank/DDBJ whole genome shotgun (WGS) entry which is preliminary data.</text>
</comment>
<evidence type="ECO:0000313" key="2">
    <source>
        <dbReference type="Proteomes" id="UP000610746"/>
    </source>
</evidence>
<dbReference type="InterPro" id="IPR026341">
    <property type="entry name" value="T9SS_type_B"/>
</dbReference>
<dbReference type="Proteomes" id="UP000610746">
    <property type="component" value="Unassembled WGS sequence"/>
</dbReference>
<dbReference type="InterPro" id="IPR049804">
    <property type="entry name" value="Choice_anch_L"/>
</dbReference>
<evidence type="ECO:0000313" key="1">
    <source>
        <dbReference type="EMBL" id="NRS91448.1"/>
    </source>
</evidence>
<keyword evidence="2" id="KW-1185">Reference proteome</keyword>
<reference evidence="1" key="1">
    <citation type="submission" date="2020-05" db="EMBL/GenBank/DDBJ databases">
        <title>Genomic Encyclopedia of Type Strains, Phase IV (KMG-V): Genome sequencing to study the core and pangenomes of soil and plant-associated prokaryotes.</title>
        <authorList>
            <person name="Whitman W."/>
        </authorList>
    </citation>
    <scope>NUCLEOTIDE SEQUENCE</scope>
    <source>
        <strain evidence="1">16F</strain>
    </source>
</reference>
<organism evidence="1 2">
    <name type="scientific">Frigoriflavimonas asaccharolytica</name>
    <dbReference type="NCBI Taxonomy" id="2735899"/>
    <lineage>
        <taxon>Bacteria</taxon>
        <taxon>Pseudomonadati</taxon>
        <taxon>Bacteroidota</taxon>
        <taxon>Flavobacteriia</taxon>
        <taxon>Flavobacteriales</taxon>
        <taxon>Weeksellaceae</taxon>
        <taxon>Frigoriflavimonas</taxon>
    </lineage>
</organism>
<gene>
    <name evidence="1" type="ORF">HNQ03_000515</name>
</gene>
<proteinExistence type="predicted"/>
<dbReference type="NCBIfam" id="NF038133">
    <property type="entry name" value="choice_anch_L"/>
    <property type="match status" value="1"/>
</dbReference>
<dbReference type="RefSeq" id="WP_173778077.1">
    <property type="nucleotide sequence ID" value="NZ_JBHSRY010000004.1"/>
</dbReference>
<dbReference type="EMBL" id="JABSNO010000003">
    <property type="protein sequence ID" value="NRS91448.1"/>
    <property type="molecule type" value="Genomic_DNA"/>
</dbReference>
<dbReference type="Pfam" id="PF13585">
    <property type="entry name" value="CHU_C"/>
    <property type="match status" value="1"/>
</dbReference>
<name>A0A8J8G5D3_9FLAO</name>